<feature type="domain" description="Nudix hydrolase" evidence="29">
    <location>
        <begin position="117"/>
        <end position="278"/>
    </location>
</feature>
<evidence type="ECO:0000256" key="23">
    <source>
        <dbReference type="ARBA" id="ARBA00023221"/>
    </source>
</evidence>
<dbReference type="STRING" id="246437.L9L9L1"/>
<reference evidence="31" key="1">
    <citation type="submission" date="2012-07" db="EMBL/GenBank/DDBJ databases">
        <title>Genome of the Chinese tree shrew, a rising model animal genetically related to primates.</title>
        <authorList>
            <person name="Zhang G."/>
            <person name="Fan Y."/>
            <person name="Yao Y."/>
            <person name="Huang Z."/>
        </authorList>
    </citation>
    <scope>NUCLEOTIDE SEQUENCE [LARGE SCALE GENOMIC DNA]</scope>
</reference>
<keyword evidence="17" id="KW-0756">Sterol biosynthesis</keyword>
<evidence type="ECO:0000256" key="17">
    <source>
        <dbReference type="ARBA" id="ARBA00023011"/>
    </source>
</evidence>
<dbReference type="InterPro" id="IPR015797">
    <property type="entry name" value="NUDIX_hydrolase-like_dom_sf"/>
</dbReference>
<dbReference type="GO" id="GO:0009240">
    <property type="term" value="P:isopentenyl diphosphate biosynthetic process"/>
    <property type="evidence" value="ECO:0007669"/>
    <property type="project" value="TreeGrafter"/>
</dbReference>
<evidence type="ECO:0000256" key="14">
    <source>
        <dbReference type="ARBA" id="ARBA00022778"/>
    </source>
</evidence>
<dbReference type="Gene3D" id="3.10.20.550">
    <property type="entry name" value="ASAP complex, SAP18 subunit"/>
    <property type="match status" value="1"/>
</dbReference>
<comment type="cofactor">
    <cofactor evidence="2">
        <name>Mg(2+)</name>
        <dbReference type="ChEBI" id="CHEBI:18420"/>
    </cofactor>
</comment>
<keyword evidence="22" id="KW-1207">Sterol metabolism</keyword>
<keyword evidence="20" id="KW-0576">Peroxisome</keyword>
<dbReference type="PROSITE" id="PS51462">
    <property type="entry name" value="NUDIX"/>
    <property type="match status" value="1"/>
</dbReference>
<evidence type="ECO:0000259" key="29">
    <source>
        <dbReference type="PROSITE" id="PS51462"/>
    </source>
</evidence>
<dbReference type="GO" id="GO:0004452">
    <property type="term" value="F:isopentenyl-diphosphate delta-isomerase activity"/>
    <property type="evidence" value="ECO:0007669"/>
    <property type="project" value="UniProtKB-EC"/>
</dbReference>
<dbReference type="InParanoid" id="L9L9L1"/>
<comment type="subcellular location">
    <subcellularLocation>
        <location evidence="4">Peroxisome</location>
    </subcellularLocation>
</comment>
<evidence type="ECO:0000256" key="22">
    <source>
        <dbReference type="ARBA" id="ARBA00023166"/>
    </source>
</evidence>
<evidence type="ECO:0000256" key="1">
    <source>
        <dbReference type="ARBA" id="ARBA00000374"/>
    </source>
</evidence>
<evidence type="ECO:0000256" key="11">
    <source>
        <dbReference type="ARBA" id="ARBA00022516"/>
    </source>
</evidence>
<dbReference type="FunFam" id="3.10.20.550:FF:000001">
    <property type="entry name" value="Histone deacetylase complex subunit SAP18"/>
    <property type="match status" value="1"/>
</dbReference>
<evidence type="ECO:0000256" key="20">
    <source>
        <dbReference type="ARBA" id="ARBA00023140"/>
    </source>
</evidence>
<keyword evidence="23" id="KW-0753">Steroid metabolism</keyword>
<dbReference type="Gene3D" id="3.90.79.10">
    <property type="entry name" value="Nucleoside Triphosphate Pyrophosphohydrolase"/>
    <property type="match status" value="1"/>
</dbReference>
<evidence type="ECO:0000256" key="28">
    <source>
        <dbReference type="ARBA" id="ARBA00081958"/>
    </source>
</evidence>
<dbReference type="GO" id="GO:0046872">
    <property type="term" value="F:metal ion binding"/>
    <property type="evidence" value="ECO:0007669"/>
    <property type="project" value="UniProtKB-KW"/>
</dbReference>
<dbReference type="FunFam" id="3.90.79.10:FF:000012">
    <property type="entry name" value="Isopentenyl-diphosphate Delta-isomerase 1"/>
    <property type="match status" value="1"/>
</dbReference>
<keyword evidence="24" id="KW-0414">Isoprene biosynthesis</keyword>
<evidence type="ECO:0000256" key="27">
    <source>
        <dbReference type="ARBA" id="ARBA00063057"/>
    </source>
</evidence>
<comment type="similarity">
    <text evidence="7">Belongs to the SAP18 family.</text>
</comment>
<evidence type="ECO:0000256" key="4">
    <source>
        <dbReference type="ARBA" id="ARBA00004275"/>
    </source>
</evidence>
<comment type="similarity">
    <text evidence="6">Belongs to the IPP isomerase type 1 family.</text>
</comment>
<reference evidence="31" key="2">
    <citation type="journal article" date="2013" name="Nat. Commun.">
        <title>Genome of the Chinese tree shrew.</title>
        <authorList>
            <person name="Fan Y."/>
            <person name="Huang Z.Y."/>
            <person name="Cao C.C."/>
            <person name="Chen C.S."/>
            <person name="Chen Y.X."/>
            <person name="Fan D.D."/>
            <person name="He J."/>
            <person name="Hou H.L."/>
            <person name="Hu L."/>
            <person name="Hu X.T."/>
            <person name="Jiang X.T."/>
            <person name="Lai R."/>
            <person name="Lang Y.S."/>
            <person name="Liang B."/>
            <person name="Liao S.G."/>
            <person name="Mu D."/>
            <person name="Ma Y.Y."/>
            <person name="Niu Y.Y."/>
            <person name="Sun X.Q."/>
            <person name="Xia J.Q."/>
            <person name="Xiao J."/>
            <person name="Xiong Z.Q."/>
            <person name="Xu L."/>
            <person name="Yang L."/>
            <person name="Zhang Y."/>
            <person name="Zhao W."/>
            <person name="Zhao X.D."/>
            <person name="Zheng Y.T."/>
            <person name="Zhou J.M."/>
            <person name="Zhu Y.B."/>
            <person name="Zhang G.J."/>
            <person name="Wang J."/>
            <person name="Yao Y.G."/>
        </authorList>
    </citation>
    <scope>NUCLEOTIDE SEQUENCE [LARGE SCALE GENOMIC DNA]</scope>
</reference>
<keyword evidence="13" id="KW-0479">Metal-binding</keyword>
<evidence type="ECO:0000256" key="18">
    <source>
        <dbReference type="ARBA" id="ARBA00023015"/>
    </source>
</evidence>
<keyword evidence="12" id="KW-0153">Cholesterol metabolism</keyword>
<dbReference type="eggNOG" id="KOG3391">
    <property type="taxonomic scope" value="Eukaryota"/>
</dbReference>
<dbReference type="EMBL" id="KB320457">
    <property type="protein sequence ID" value="ELW71651.1"/>
    <property type="molecule type" value="Genomic_DNA"/>
</dbReference>
<comment type="function">
    <text evidence="3">Catalyzes the 1,3-allylic rearrangement of the homoallylic substrate isopentenyl (IPP) to its highly electrophilic allylic isomer, dimethylallyl diphosphate (DMAPP).</text>
</comment>
<dbReference type="Pfam" id="PF06487">
    <property type="entry name" value="SAP18"/>
    <property type="match status" value="1"/>
</dbReference>
<dbReference type="Proteomes" id="UP000011518">
    <property type="component" value="Unassembled WGS sequence"/>
</dbReference>
<protein>
    <recommendedName>
        <fullName evidence="9">Histone deacetylase complex subunit SAP18</fullName>
        <ecNumber evidence="8">5.3.3.2</ecNumber>
    </recommendedName>
    <alternativeName>
        <fullName evidence="26">18 kDa Sin3-associated polypeptide</fullName>
    </alternativeName>
    <alternativeName>
        <fullName evidence="28">Sin3-associated polypeptide p18</fullName>
    </alternativeName>
</protein>
<evidence type="ECO:0000313" key="31">
    <source>
        <dbReference type="Proteomes" id="UP000011518"/>
    </source>
</evidence>
<keyword evidence="18" id="KW-0805">Transcription regulation</keyword>
<keyword evidence="31" id="KW-1185">Reference proteome</keyword>
<dbReference type="InterPro" id="IPR042534">
    <property type="entry name" value="SAP18_sf"/>
</dbReference>
<dbReference type="CDD" id="cd02885">
    <property type="entry name" value="NUDIX_IPP_Isomerase"/>
    <property type="match status" value="1"/>
</dbReference>
<organism evidence="30 31">
    <name type="scientific">Tupaia chinensis</name>
    <name type="common">Chinese tree shrew</name>
    <name type="synonym">Tupaia belangeri chinensis</name>
    <dbReference type="NCBI Taxonomy" id="246437"/>
    <lineage>
        <taxon>Eukaryota</taxon>
        <taxon>Metazoa</taxon>
        <taxon>Chordata</taxon>
        <taxon>Craniata</taxon>
        <taxon>Vertebrata</taxon>
        <taxon>Euteleostomi</taxon>
        <taxon>Mammalia</taxon>
        <taxon>Eutheria</taxon>
        <taxon>Euarchontoglires</taxon>
        <taxon>Scandentia</taxon>
        <taxon>Tupaiidae</taxon>
        <taxon>Tupaia</taxon>
    </lineage>
</organism>
<keyword evidence="25 30" id="KW-0413">Isomerase</keyword>
<dbReference type="UniPathway" id="UPA00059">
    <property type="reaction ID" value="UER00104"/>
</dbReference>
<evidence type="ECO:0000256" key="10">
    <source>
        <dbReference type="ARBA" id="ARBA00022491"/>
    </source>
</evidence>
<evidence type="ECO:0000256" key="12">
    <source>
        <dbReference type="ARBA" id="ARBA00022548"/>
    </source>
</evidence>
<keyword evidence="11" id="KW-0444">Lipid biosynthesis</keyword>
<keyword evidence="15" id="KW-0460">Magnesium</keyword>
<gene>
    <name evidence="30" type="ORF">TREES_T100002466</name>
</gene>
<evidence type="ECO:0000256" key="26">
    <source>
        <dbReference type="ARBA" id="ARBA00030511"/>
    </source>
</evidence>
<dbReference type="InterPro" id="IPR011876">
    <property type="entry name" value="IsopentenylPP_isomerase_typ1"/>
</dbReference>
<dbReference type="PANTHER" id="PTHR10885:SF0">
    <property type="entry name" value="ISOPENTENYL-DIPHOSPHATE DELTA-ISOMERASE"/>
    <property type="match status" value="1"/>
</dbReference>
<evidence type="ECO:0000313" key="30">
    <source>
        <dbReference type="EMBL" id="ELW71651.1"/>
    </source>
</evidence>
<dbReference type="NCBIfam" id="TIGR02150">
    <property type="entry name" value="IPP_isom_1"/>
    <property type="match status" value="1"/>
</dbReference>
<evidence type="ECO:0000256" key="2">
    <source>
        <dbReference type="ARBA" id="ARBA00001946"/>
    </source>
</evidence>
<evidence type="ECO:0000256" key="13">
    <source>
        <dbReference type="ARBA" id="ARBA00022723"/>
    </source>
</evidence>
<evidence type="ECO:0000256" key="21">
    <source>
        <dbReference type="ARBA" id="ARBA00023163"/>
    </source>
</evidence>
<keyword evidence="21" id="KW-0804">Transcription</keyword>
<dbReference type="GO" id="GO:0005777">
    <property type="term" value="C:peroxisome"/>
    <property type="evidence" value="ECO:0007669"/>
    <property type="project" value="UniProtKB-SubCell"/>
</dbReference>
<comment type="subunit">
    <text evidence="27">Found in a mRNA splicing-dependent exon junction complex (EJC). Component of the heterotrimeric ASAP (apoptosis- and splicing-associated protein) and PSAP complexes consisting of RNPS1, SAP18 and either ACIN1 or PNN, respectively; the ASAP and PSAP complexes probably are formed mutually exclusive. For the ASAP complex, the association of SAP18 seems to require a preformed RNPS1:ACIN1 complex. Forms a complex with SIN3A and HDAC1. Interacts with SUFU.</text>
</comment>
<sequence length="420" mass="47684">MWRGCDVWALAHAIGRAARGRGVEAARGARDPHASPSPSPSPCVAGLRYLLFFLLKNSILGHIRHFVRMPEINTDHLDGKQVQLLAEMCILIDENDNKIGAETKKNCHLNENIEKGLLHRAFSVFLFNSENKLLLQQRSDAKITFPGCFTNTCCSHPLSNPGELEENDAIGVKRAAQRRLQAELGIPMEEVPPEEINYLTRMYYKAPSDGIWGEHEIDYILFVRKNVTLNPDPGIRGQGELLRGHRRKMAVELRLTPEEIQKEPEKPIGRRKTCPLLLWVFTTSNGQHDQKMDKFSYGNVPSSELHSYTWMDAILKELTSFVKDVYPETRKKGTRFNFAIFFFFFTDLKRPGYQVKDIGSTTSGRKGTDDSMTLQSQKFQIGSYLDIAMTPPSQGPPPSGCMRHIKFYLPFLELILQSVM</sequence>
<proteinExistence type="inferred from homology"/>
<name>L9L9L1_TUPCH</name>
<keyword evidence="14" id="KW-0152">Cholesterol biosynthesis</keyword>
<evidence type="ECO:0000256" key="25">
    <source>
        <dbReference type="ARBA" id="ARBA00023235"/>
    </source>
</evidence>
<evidence type="ECO:0000256" key="6">
    <source>
        <dbReference type="ARBA" id="ARBA00007579"/>
    </source>
</evidence>
<evidence type="ECO:0000256" key="16">
    <source>
        <dbReference type="ARBA" id="ARBA00022955"/>
    </source>
</evidence>
<comment type="pathway">
    <text evidence="5">Isoprenoid biosynthesis; dimethylallyl diphosphate biosynthesis; dimethylallyl diphosphate from isopentenyl diphosphate: step 1/1.</text>
</comment>
<evidence type="ECO:0000256" key="24">
    <source>
        <dbReference type="ARBA" id="ARBA00023229"/>
    </source>
</evidence>
<dbReference type="AlphaFoldDB" id="L9L9L1"/>
<dbReference type="SUPFAM" id="SSF55811">
    <property type="entry name" value="Nudix"/>
    <property type="match status" value="1"/>
</dbReference>
<evidence type="ECO:0000256" key="8">
    <source>
        <dbReference type="ARBA" id="ARBA00012057"/>
    </source>
</evidence>
<keyword evidence="16" id="KW-0752">Steroid biosynthesis</keyword>
<evidence type="ECO:0000256" key="15">
    <source>
        <dbReference type="ARBA" id="ARBA00022842"/>
    </source>
</evidence>
<dbReference type="GO" id="GO:0006695">
    <property type="term" value="P:cholesterol biosynthetic process"/>
    <property type="evidence" value="ECO:0007669"/>
    <property type="project" value="UniProtKB-KW"/>
</dbReference>
<comment type="catalytic activity">
    <reaction evidence="1">
        <text>isopentenyl diphosphate = dimethylallyl diphosphate</text>
        <dbReference type="Rhea" id="RHEA:23284"/>
        <dbReference type="ChEBI" id="CHEBI:57623"/>
        <dbReference type="ChEBI" id="CHEBI:128769"/>
        <dbReference type="EC" id="5.3.3.2"/>
    </reaction>
</comment>
<evidence type="ECO:0000256" key="5">
    <source>
        <dbReference type="ARBA" id="ARBA00004826"/>
    </source>
</evidence>
<dbReference type="InterPro" id="IPR000086">
    <property type="entry name" value="NUDIX_hydrolase_dom"/>
</dbReference>
<evidence type="ECO:0000256" key="3">
    <source>
        <dbReference type="ARBA" id="ARBA00003951"/>
    </source>
</evidence>
<dbReference type="Pfam" id="PF00293">
    <property type="entry name" value="NUDIX"/>
    <property type="match status" value="1"/>
</dbReference>
<keyword evidence="19" id="KW-0443">Lipid metabolism</keyword>
<dbReference type="PANTHER" id="PTHR10885">
    <property type="entry name" value="ISOPENTENYL-DIPHOSPHATE DELTA-ISOMERASE"/>
    <property type="match status" value="1"/>
</dbReference>
<dbReference type="EC" id="5.3.3.2" evidence="8"/>
<keyword evidence="10" id="KW-0678">Repressor</keyword>
<evidence type="ECO:0000256" key="19">
    <source>
        <dbReference type="ARBA" id="ARBA00023098"/>
    </source>
</evidence>
<accession>L9L9L1</accession>
<dbReference type="InterPro" id="IPR010516">
    <property type="entry name" value="SAP18"/>
</dbReference>
<dbReference type="GO" id="GO:0050992">
    <property type="term" value="P:dimethylallyl diphosphate biosynthetic process"/>
    <property type="evidence" value="ECO:0007669"/>
    <property type="project" value="UniProtKB-UniPathway"/>
</dbReference>
<evidence type="ECO:0000256" key="7">
    <source>
        <dbReference type="ARBA" id="ARBA00009143"/>
    </source>
</evidence>
<evidence type="ECO:0000256" key="9">
    <source>
        <dbReference type="ARBA" id="ARBA00017426"/>
    </source>
</evidence>